<keyword evidence="1" id="KW-1185">Reference proteome</keyword>
<reference evidence="2" key="1">
    <citation type="submission" date="2022-11" db="UniProtKB">
        <authorList>
            <consortium name="WormBaseParasite"/>
        </authorList>
    </citation>
    <scope>IDENTIFICATION</scope>
</reference>
<accession>A0A914Y0Z3</accession>
<organism evidence="1 2">
    <name type="scientific">Panagrolaimus superbus</name>
    <dbReference type="NCBI Taxonomy" id="310955"/>
    <lineage>
        <taxon>Eukaryota</taxon>
        <taxon>Metazoa</taxon>
        <taxon>Ecdysozoa</taxon>
        <taxon>Nematoda</taxon>
        <taxon>Chromadorea</taxon>
        <taxon>Rhabditida</taxon>
        <taxon>Tylenchina</taxon>
        <taxon>Panagrolaimomorpha</taxon>
        <taxon>Panagrolaimoidea</taxon>
        <taxon>Panagrolaimidae</taxon>
        <taxon>Panagrolaimus</taxon>
    </lineage>
</organism>
<evidence type="ECO:0000313" key="2">
    <source>
        <dbReference type="WBParaSite" id="PSU_v2.g12891.t1"/>
    </source>
</evidence>
<proteinExistence type="predicted"/>
<sequence length="161" mass="17985">MLENAKLGGYIPPACLDLNIFQLDEELEKANVALEKVQRDLCVLPKEYGKLCDAVNFYAGLHNIIWRELKYQEFFGDIDDENDHVMMYGNLNGFGGMGNGENQQYINLDNSGISTFSLSSANLPLIYPRLPETNLFKPFTGATSSVYNVDCGQSDTCTYTS</sequence>
<dbReference type="AlphaFoldDB" id="A0A914Y0Z3"/>
<dbReference type="WBParaSite" id="PSU_v2.g12891.t1">
    <property type="protein sequence ID" value="PSU_v2.g12891.t1"/>
    <property type="gene ID" value="PSU_v2.g12891"/>
</dbReference>
<name>A0A914Y0Z3_9BILA</name>
<dbReference type="Proteomes" id="UP000887577">
    <property type="component" value="Unplaced"/>
</dbReference>
<evidence type="ECO:0000313" key="1">
    <source>
        <dbReference type="Proteomes" id="UP000887577"/>
    </source>
</evidence>
<protein>
    <submittedName>
        <fullName evidence="2">Uncharacterized protein</fullName>
    </submittedName>
</protein>